<dbReference type="Gene3D" id="1.10.10.10">
    <property type="entry name" value="Winged helix-like DNA-binding domain superfamily/Winged helix DNA-binding domain"/>
    <property type="match status" value="1"/>
</dbReference>
<accession>A0A561SQV1</accession>
<dbReference type="GO" id="GO:0043531">
    <property type="term" value="F:ADP binding"/>
    <property type="evidence" value="ECO:0007669"/>
    <property type="project" value="InterPro"/>
</dbReference>
<dbReference type="SUPFAM" id="SSF46894">
    <property type="entry name" value="C-terminal effector domain of the bipartite response regulators"/>
    <property type="match status" value="1"/>
</dbReference>
<evidence type="ECO:0000256" key="1">
    <source>
        <dbReference type="ARBA" id="ARBA00005820"/>
    </source>
</evidence>
<dbReference type="GO" id="GO:0000160">
    <property type="term" value="P:phosphorelay signal transduction system"/>
    <property type="evidence" value="ECO:0007669"/>
    <property type="project" value="InterPro"/>
</dbReference>
<sequence>MLLLRANETVSVRELVESLWDDVRPANPKATVQKYVMRIRRLLESTGCVIRTDAEGYRLDVGHDQVDVHRFSALAQRGRRLVEAGDRAEGSALLAEAIGLWRAVPPLADVPSERIQRDVVPRMVEGYLQAVEMRIEADLQLGRHAELSEELLGLVRRHPFRERFWEQRMRALYAGHRQGEALAAYREVARLLADELGIDPGPALQSVHQRILAGGPASASANESPGPARPDLRQLPMATSGVVGRAAETTRIVQALNPAEPEGLPRLVVVHGPEGIGKSTVAVRAAHRLSGAFPDGQLYAELGGDTDVEGRVVEVVAYFLRSLGVPADAVPSRFEDAVAAFRSATAGRRLLVVLDGAPSASAVRAVLPGSGECGVIVTSRHELTELFVSPGAHGVSLGPLRREDSYRVLRQELGDERVRAEREAVDELLRLCGGLPLAIRSAAAHLVTRPRLSIASYLANTCHGEEAARPSIGGPCRLVPVTPAQAAC</sequence>
<evidence type="ECO:0000313" key="9">
    <source>
        <dbReference type="Proteomes" id="UP000321261"/>
    </source>
</evidence>
<proteinExistence type="inferred from homology"/>
<dbReference type="InterPro" id="IPR027417">
    <property type="entry name" value="P-loop_NTPase"/>
</dbReference>
<dbReference type="PANTHER" id="PTHR35807">
    <property type="entry name" value="TRANSCRIPTIONAL REGULATOR REDD-RELATED"/>
    <property type="match status" value="1"/>
</dbReference>
<keyword evidence="2" id="KW-0805">Transcription regulation</keyword>
<dbReference type="GO" id="GO:0003677">
    <property type="term" value="F:DNA binding"/>
    <property type="evidence" value="ECO:0007669"/>
    <property type="project" value="UniProtKB-UniRule"/>
</dbReference>
<evidence type="ECO:0000256" key="4">
    <source>
        <dbReference type="ARBA" id="ARBA00023163"/>
    </source>
</evidence>
<comment type="similarity">
    <text evidence="1">Belongs to the AfsR/DnrI/RedD regulatory family.</text>
</comment>
<dbReference type="SUPFAM" id="SSF52540">
    <property type="entry name" value="P-loop containing nucleoside triphosphate hydrolases"/>
    <property type="match status" value="1"/>
</dbReference>
<feature type="DNA-binding region" description="OmpR/PhoB-type" evidence="5">
    <location>
        <begin position="1"/>
        <end position="61"/>
    </location>
</feature>
<reference evidence="8 9" key="1">
    <citation type="submission" date="2019-06" db="EMBL/GenBank/DDBJ databases">
        <title>Sequencing the genomes of 1000 actinobacteria strains.</title>
        <authorList>
            <person name="Klenk H.-P."/>
        </authorList>
    </citation>
    <scope>NUCLEOTIDE SEQUENCE [LARGE SCALE GENOMIC DNA]</scope>
    <source>
        <strain evidence="8 9">DSM 45671</strain>
    </source>
</reference>
<dbReference type="InterPro" id="IPR016032">
    <property type="entry name" value="Sig_transdc_resp-reg_C-effctor"/>
</dbReference>
<dbReference type="PANTHER" id="PTHR35807:SF1">
    <property type="entry name" value="TRANSCRIPTIONAL REGULATOR REDD"/>
    <property type="match status" value="1"/>
</dbReference>
<dbReference type="InterPro" id="IPR036388">
    <property type="entry name" value="WH-like_DNA-bd_sf"/>
</dbReference>
<keyword evidence="9" id="KW-1185">Reference proteome</keyword>
<keyword evidence="3 5" id="KW-0238">DNA-binding</keyword>
<evidence type="ECO:0000256" key="2">
    <source>
        <dbReference type="ARBA" id="ARBA00023015"/>
    </source>
</evidence>
<dbReference type="OrthoDB" id="5521887at2"/>
<keyword evidence="4" id="KW-0804">Transcription</keyword>
<dbReference type="AlphaFoldDB" id="A0A561SQV1"/>
<evidence type="ECO:0000256" key="3">
    <source>
        <dbReference type="ARBA" id="ARBA00023125"/>
    </source>
</evidence>
<dbReference type="Pfam" id="PF03704">
    <property type="entry name" value="BTAD"/>
    <property type="match status" value="1"/>
</dbReference>
<dbReference type="InterPro" id="IPR011990">
    <property type="entry name" value="TPR-like_helical_dom_sf"/>
</dbReference>
<organism evidence="8 9">
    <name type="scientific">Pseudonocardia hierapolitana</name>
    <dbReference type="NCBI Taxonomy" id="1128676"/>
    <lineage>
        <taxon>Bacteria</taxon>
        <taxon>Bacillati</taxon>
        <taxon>Actinomycetota</taxon>
        <taxon>Actinomycetes</taxon>
        <taxon>Pseudonocardiales</taxon>
        <taxon>Pseudonocardiaceae</taxon>
        <taxon>Pseudonocardia</taxon>
    </lineage>
</organism>
<dbReference type="EMBL" id="VIWU01000001">
    <property type="protein sequence ID" value="TWF77254.1"/>
    <property type="molecule type" value="Genomic_DNA"/>
</dbReference>
<dbReference type="SUPFAM" id="SSF48452">
    <property type="entry name" value="TPR-like"/>
    <property type="match status" value="1"/>
</dbReference>
<comment type="caution">
    <text evidence="8">The sequence shown here is derived from an EMBL/GenBank/DDBJ whole genome shotgun (WGS) entry which is preliminary data.</text>
</comment>
<feature type="region of interest" description="Disordered" evidence="6">
    <location>
        <begin position="215"/>
        <end position="234"/>
    </location>
</feature>
<evidence type="ECO:0000256" key="5">
    <source>
        <dbReference type="PROSITE-ProRule" id="PRU01091"/>
    </source>
</evidence>
<dbReference type="SMART" id="SM01043">
    <property type="entry name" value="BTAD"/>
    <property type="match status" value="1"/>
</dbReference>
<dbReference type="PRINTS" id="PR00364">
    <property type="entry name" value="DISEASERSIST"/>
</dbReference>
<gene>
    <name evidence="8" type="ORF">FHX44_113159</name>
</gene>
<dbReference type="CDD" id="cd15831">
    <property type="entry name" value="BTAD"/>
    <property type="match status" value="1"/>
</dbReference>
<dbReference type="PROSITE" id="PS51755">
    <property type="entry name" value="OMPR_PHOB"/>
    <property type="match status" value="1"/>
</dbReference>
<dbReference type="InterPro" id="IPR005158">
    <property type="entry name" value="BTAD"/>
</dbReference>
<dbReference type="GO" id="GO:0006355">
    <property type="term" value="P:regulation of DNA-templated transcription"/>
    <property type="evidence" value="ECO:0007669"/>
    <property type="project" value="InterPro"/>
</dbReference>
<dbReference type="InterPro" id="IPR051677">
    <property type="entry name" value="AfsR-DnrI-RedD_regulator"/>
</dbReference>
<dbReference type="Proteomes" id="UP000321261">
    <property type="component" value="Unassembled WGS sequence"/>
</dbReference>
<protein>
    <submittedName>
        <fullName evidence="8">DNA-binding SARP family transcriptional activator</fullName>
    </submittedName>
</protein>
<dbReference type="Gene3D" id="3.40.50.300">
    <property type="entry name" value="P-loop containing nucleotide triphosphate hydrolases"/>
    <property type="match status" value="1"/>
</dbReference>
<dbReference type="InterPro" id="IPR041664">
    <property type="entry name" value="AAA_16"/>
</dbReference>
<evidence type="ECO:0000259" key="7">
    <source>
        <dbReference type="PROSITE" id="PS51755"/>
    </source>
</evidence>
<dbReference type="Pfam" id="PF13191">
    <property type="entry name" value="AAA_16"/>
    <property type="match status" value="1"/>
</dbReference>
<feature type="domain" description="OmpR/PhoB-type" evidence="7">
    <location>
        <begin position="1"/>
        <end position="61"/>
    </location>
</feature>
<dbReference type="InterPro" id="IPR001867">
    <property type="entry name" value="OmpR/PhoB-type_DNA-bd"/>
</dbReference>
<dbReference type="Gene3D" id="1.25.40.10">
    <property type="entry name" value="Tetratricopeptide repeat domain"/>
    <property type="match status" value="1"/>
</dbReference>
<evidence type="ECO:0000256" key="6">
    <source>
        <dbReference type="SAM" id="MobiDB-lite"/>
    </source>
</evidence>
<name>A0A561SQV1_9PSEU</name>
<evidence type="ECO:0000313" key="8">
    <source>
        <dbReference type="EMBL" id="TWF77254.1"/>
    </source>
</evidence>